<feature type="coiled-coil region" evidence="12">
    <location>
        <begin position="603"/>
        <end position="630"/>
    </location>
</feature>
<feature type="compositionally biased region" description="Basic and acidic residues" evidence="13">
    <location>
        <begin position="342"/>
        <end position="367"/>
    </location>
</feature>
<dbReference type="GeneID" id="17255626"/>
<keyword evidence="3" id="KW-0963">Cytoplasm</keyword>
<accession>A0A0D3IE02</accession>
<dbReference type="GO" id="GO:0003743">
    <property type="term" value="F:translation initiation factor activity"/>
    <property type="evidence" value="ECO:0007669"/>
    <property type="project" value="UniProtKB-KW"/>
</dbReference>
<dbReference type="SMART" id="SM00847">
    <property type="entry name" value="HA2"/>
    <property type="match status" value="1"/>
</dbReference>
<keyword evidence="10 12" id="KW-0175">Coiled coil</keyword>
<evidence type="ECO:0000256" key="8">
    <source>
        <dbReference type="ARBA" id="ARBA00022840"/>
    </source>
</evidence>
<dbReference type="InterPro" id="IPR014001">
    <property type="entry name" value="Helicase_ATP-bd"/>
</dbReference>
<dbReference type="PaxDb" id="2903-EOD09487"/>
<dbReference type="Proteomes" id="UP000013827">
    <property type="component" value="Unassembled WGS sequence"/>
</dbReference>
<dbReference type="InterPro" id="IPR059023">
    <property type="entry name" value="RNA_hel_CTD"/>
</dbReference>
<comment type="similarity">
    <text evidence="1">Belongs to the DEAD box helicase family. DEAH subfamily.</text>
</comment>
<name>A0A0D3IE02_EMIH1</name>
<feature type="compositionally biased region" description="Low complexity" evidence="13">
    <location>
        <begin position="439"/>
        <end position="450"/>
    </location>
</feature>
<keyword evidence="9" id="KW-0648">Protein biosynthesis</keyword>
<dbReference type="Pfam" id="PF04408">
    <property type="entry name" value="WHD_HA2"/>
    <property type="match status" value="1"/>
</dbReference>
<keyword evidence="7" id="KW-0347">Helicase</keyword>
<keyword evidence="4" id="KW-0396">Initiation factor</keyword>
<evidence type="ECO:0000256" key="13">
    <source>
        <dbReference type="SAM" id="MobiDB-lite"/>
    </source>
</evidence>
<evidence type="ECO:0000256" key="3">
    <source>
        <dbReference type="ARBA" id="ARBA00022490"/>
    </source>
</evidence>
<dbReference type="Gene3D" id="1.20.120.1080">
    <property type="match status" value="1"/>
</dbReference>
<dbReference type="PROSITE" id="PS51192">
    <property type="entry name" value="HELICASE_ATP_BIND_1"/>
    <property type="match status" value="1"/>
</dbReference>
<dbReference type="InterPro" id="IPR056890">
    <property type="entry name" value="UBA_DHX29-like"/>
</dbReference>
<dbReference type="CDD" id="cd18791">
    <property type="entry name" value="SF2_C_RHA"/>
    <property type="match status" value="1"/>
</dbReference>
<dbReference type="GO" id="GO:0003723">
    <property type="term" value="F:RNA binding"/>
    <property type="evidence" value="ECO:0007669"/>
    <property type="project" value="TreeGrafter"/>
</dbReference>
<dbReference type="SUPFAM" id="SSF54768">
    <property type="entry name" value="dsRNA-binding domain-like"/>
    <property type="match status" value="1"/>
</dbReference>
<dbReference type="Pfam" id="PF26026">
    <property type="entry name" value="RNA_hel_CTD"/>
    <property type="match status" value="1"/>
</dbReference>
<dbReference type="SMART" id="SM00490">
    <property type="entry name" value="HELICc"/>
    <property type="match status" value="1"/>
</dbReference>
<feature type="domain" description="Helicase C-terminal" evidence="15">
    <location>
        <begin position="933"/>
        <end position="1108"/>
    </location>
</feature>
<feature type="domain" description="Helicase ATP-binding" evidence="14">
    <location>
        <begin position="670"/>
        <end position="840"/>
    </location>
</feature>
<keyword evidence="5" id="KW-0547">Nucleotide-binding</keyword>
<dbReference type="PROSITE" id="PS00690">
    <property type="entry name" value="DEAH_ATP_HELICASE"/>
    <property type="match status" value="1"/>
</dbReference>
<dbReference type="EnsemblProtists" id="EOD09487">
    <property type="protein sequence ID" value="EOD09487"/>
    <property type="gene ID" value="EMIHUDRAFT_448382"/>
</dbReference>
<dbReference type="InterPro" id="IPR001650">
    <property type="entry name" value="Helicase_C-like"/>
</dbReference>
<organism evidence="16 17">
    <name type="scientific">Emiliania huxleyi (strain CCMP1516)</name>
    <dbReference type="NCBI Taxonomy" id="280463"/>
    <lineage>
        <taxon>Eukaryota</taxon>
        <taxon>Haptista</taxon>
        <taxon>Haptophyta</taxon>
        <taxon>Prymnesiophyceae</taxon>
        <taxon>Isochrysidales</taxon>
        <taxon>Noelaerhabdaceae</taxon>
        <taxon>Emiliania</taxon>
    </lineage>
</organism>
<dbReference type="Pfam" id="PF21010">
    <property type="entry name" value="HA2_C"/>
    <property type="match status" value="1"/>
</dbReference>
<evidence type="ECO:0000256" key="4">
    <source>
        <dbReference type="ARBA" id="ARBA00022540"/>
    </source>
</evidence>
<dbReference type="InterPro" id="IPR011545">
    <property type="entry name" value="DEAD/DEAH_box_helicase_dom"/>
</dbReference>
<dbReference type="RefSeq" id="XP_005761916.1">
    <property type="nucleotide sequence ID" value="XM_005761859.1"/>
</dbReference>
<dbReference type="SUPFAM" id="SSF52540">
    <property type="entry name" value="P-loop containing nucleoside triphosphate hydrolases"/>
    <property type="match status" value="1"/>
</dbReference>
<feature type="region of interest" description="Disordered" evidence="13">
    <location>
        <begin position="329"/>
        <end position="408"/>
    </location>
</feature>
<proteinExistence type="inferred from homology"/>
<evidence type="ECO:0000256" key="12">
    <source>
        <dbReference type="SAM" id="Coils"/>
    </source>
</evidence>
<evidence type="ECO:0000313" key="16">
    <source>
        <dbReference type="EnsemblProtists" id="EOD09487"/>
    </source>
</evidence>
<evidence type="ECO:0000256" key="5">
    <source>
        <dbReference type="ARBA" id="ARBA00022741"/>
    </source>
</evidence>
<evidence type="ECO:0000256" key="1">
    <source>
        <dbReference type="ARBA" id="ARBA00008792"/>
    </source>
</evidence>
<evidence type="ECO:0000313" key="17">
    <source>
        <dbReference type="Proteomes" id="UP000013827"/>
    </source>
</evidence>
<comment type="catalytic activity">
    <reaction evidence="11">
        <text>ATP + H2O = ADP + phosphate + H(+)</text>
        <dbReference type="Rhea" id="RHEA:13065"/>
        <dbReference type="ChEBI" id="CHEBI:15377"/>
        <dbReference type="ChEBI" id="CHEBI:15378"/>
        <dbReference type="ChEBI" id="CHEBI:30616"/>
        <dbReference type="ChEBI" id="CHEBI:43474"/>
        <dbReference type="ChEBI" id="CHEBI:456216"/>
        <dbReference type="EC" id="3.6.4.13"/>
    </reaction>
</comment>
<dbReference type="SMART" id="SM00487">
    <property type="entry name" value="DEXDc"/>
    <property type="match status" value="1"/>
</dbReference>
<dbReference type="PANTHER" id="PTHR18934:SF145">
    <property type="entry name" value="ATP-DEPENDENT RNA HELICASE DHX57-RELATED"/>
    <property type="match status" value="1"/>
</dbReference>
<evidence type="ECO:0000256" key="10">
    <source>
        <dbReference type="ARBA" id="ARBA00023054"/>
    </source>
</evidence>
<dbReference type="EC" id="3.6.4.13" evidence="2"/>
<keyword evidence="6" id="KW-0378">Hydrolase</keyword>
<keyword evidence="17" id="KW-1185">Reference proteome</keyword>
<sequence>MDKGRGSAPDYAIWMDAAEEQALREALHVAQAAQAEVDQQRGGGGRLLRDARKLHQVYGQLARLGFGKEDIEQCLPHMRSDSSLNDALDWACLHLPEASLPPSFRMATPDAEDGDKELDKSSLLKKIVSAPAVAKPEGRFLEAKKRAAAFAKKAAGGAALVRLVPKFETRVAKRRSAVEAEAKRAVRRKSWRAERQQAKRAPTSTNPSAEEEFAVDFGDGSSQDGGARDRTPPPGARGEQALASWLSEECGIGAPEATAFAAALAADGRTRSKRHLTGRALASLAASVPIGYDSTLALCEIEETDWPDMVPAHHRDIIKASAVAAGGIGGGGPGQAGEAEVEVAKRTAAERGAAERVQRGAADREAGSESNSAPAVASGGASGGGGKSKKRSGGSGKKKGGGGGGGNAAAQRAAMLAKYQTTSVAKPVVEKAAEREVSADVPEAAATAASPGPPPPSATDAAAGVDGVSCADDDVANGGTGRYDLSRWSGKTPKTMLLEWFQKMQAPRPKIELESVGRRYRAYVVVVGDTKLELPGDEVFDKREQAEQAAATAALYHLFGTGKEKQPLYRMLPPAYRTLWLGWVSNQQTAAAQLEADSAAAALIERERFVDRLEEEAEAAERQERREAREVETGSRLQAAHARWVEAAAGCASAAQRASLPISKLAEQLSTAMASTQVAVLCGETGSGKSTQVPQMLLEEALASGAGGTTSILCTQPRRIAATSLARRVASERGEQVGGRGSLVGYQVRLESKRTESTRLLYCTTGIALRMMLCEKPLEGISHVVVDEVHERDTQTDLLLLLLRELLPLRPDLRVVCMSATVQAELFSSYFGGCPVLTAQGRSYPVTDTFLEDILATTGHVLPPDSPCRVSDHGTWNKATFNLHRGGQASTQEWKEAGAATNPDYDEGRYAAYPPGVHAVLSQLNESAINHDLIMELVDYIDLNLGDGAVLVFLPGFADISTLYNTMSSSRRFGDRAAFRVLPLHSSLSPAEQSAVFDVMPTGVRKVVLATNIAETSITIDDAVFVIDSGRAKSAMFDERKQMRRLVDVWISQAEARQRAGRAGRVRAGHAFKLYTRQRYTQSMLPARVPEMLRGPLQELCLQLRLAPLLESYELRAAFARALDPPKAATVEAAIIALQRSNALDADEALTPLGRHLAALPVEICIGRLMLYGALFSCADPILLIAAALSDRSPFLQPLARRDEAKAAQVCFNRDESDHLAAVDAYQKWMHVKRTEGNGGAKRFCDRHFLAERALVGMGEAADQFWGNLADLGLLPELRRLGEADKQAARRSANRHADSPLLLKAVLAAGLFPNVLLVSPGRARPSLSQQKQSVSIHPSSFNHMASSFTTSYLVFHEKVKTSKIVVHDVTAVTALDLLLLGGEIKVLHAQHRVVIDNWIDLTISPRVAVLFKALRHQMMSLMRRRIADAGGARDGGHAPQAAVLEAVVEMVKRGTVAAEINPEAIKERAIAAREREQQAKPSGRGGGNTKPELGKGKGGGRGGRRQLGSLVYT</sequence>
<protein>
    <recommendedName>
        <fullName evidence="2">RNA helicase</fullName>
        <ecNumber evidence="2">3.6.4.13</ecNumber>
    </recommendedName>
</protein>
<reference evidence="16" key="2">
    <citation type="submission" date="2024-10" db="UniProtKB">
        <authorList>
            <consortium name="EnsemblProtists"/>
        </authorList>
    </citation>
    <scope>IDENTIFICATION</scope>
</reference>
<dbReference type="InterPro" id="IPR007502">
    <property type="entry name" value="Helicase-assoc_dom"/>
</dbReference>
<feature type="region of interest" description="Disordered" evidence="13">
    <location>
        <begin position="1474"/>
        <end position="1513"/>
    </location>
</feature>
<evidence type="ECO:0000259" key="14">
    <source>
        <dbReference type="PROSITE" id="PS51192"/>
    </source>
</evidence>
<dbReference type="FunFam" id="3.40.50.300:FF:000325">
    <property type="entry name" value="ATP-dependent RNA helicase DHX29"/>
    <property type="match status" value="1"/>
</dbReference>
<evidence type="ECO:0000256" key="11">
    <source>
        <dbReference type="ARBA" id="ARBA00047984"/>
    </source>
</evidence>
<dbReference type="Pfam" id="PF07717">
    <property type="entry name" value="OB_NTP_bind"/>
    <property type="match status" value="1"/>
</dbReference>
<dbReference type="FunFam" id="1.20.120.1080:FF:000002">
    <property type="entry name" value="Putative ATP-dependent RNA helicase DHX36"/>
    <property type="match status" value="1"/>
</dbReference>
<dbReference type="PANTHER" id="PTHR18934">
    <property type="entry name" value="ATP-DEPENDENT RNA HELICASE"/>
    <property type="match status" value="1"/>
</dbReference>
<dbReference type="GO" id="GO:0005524">
    <property type="term" value="F:ATP binding"/>
    <property type="evidence" value="ECO:0007669"/>
    <property type="project" value="UniProtKB-KW"/>
</dbReference>
<dbReference type="Gene3D" id="3.30.160.20">
    <property type="match status" value="1"/>
</dbReference>
<dbReference type="GO" id="GO:0016787">
    <property type="term" value="F:hydrolase activity"/>
    <property type="evidence" value="ECO:0007669"/>
    <property type="project" value="UniProtKB-KW"/>
</dbReference>
<feature type="region of interest" description="Disordered" evidence="13">
    <location>
        <begin position="188"/>
        <end position="238"/>
    </location>
</feature>
<dbReference type="PROSITE" id="PS51194">
    <property type="entry name" value="HELICASE_CTER"/>
    <property type="match status" value="1"/>
</dbReference>
<dbReference type="eggNOG" id="KOG0920">
    <property type="taxonomic scope" value="Eukaryota"/>
</dbReference>
<dbReference type="Pfam" id="PF24899">
    <property type="entry name" value="UBA_DHX29"/>
    <property type="match status" value="1"/>
</dbReference>
<evidence type="ECO:0000256" key="2">
    <source>
        <dbReference type="ARBA" id="ARBA00012552"/>
    </source>
</evidence>
<dbReference type="InterPro" id="IPR048333">
    <property type="entry name" value="HA2_WH"/>
</dbReference>
<reference evidence="17" key="1">
    <citation type="journal article" date="2013" name="Nature">
        <title>Pan genome of the phytoplankton Emiliania underpins its global distribution.</title>
        <authorList>
            <person name="Read B.A."/>
            <person name="Kegel J."/>
            <person name="Klute M.J."/>
            <person name="Kuo A."/>
            <person name="Lefebvre S.C."/>
            <person name="Maumus F."/>
            <person name="Mayer C."/>
            <person name="Miller J."/>
            <person name="Monier A."/>
            <person name="Salamov A."/>
            <person name="Young J."/>
            <person name="Aguilar M."/>
            <person name="Claverie J.M."/>
            <person name="Frickenhaus S."/>
            <person name="Gonzalez K."/>
            <person name="Herman E.K."/>
            <person name="Lin Y.C."/>
            <person name="Napier J."/>
            <person name="Ogata H."/>
            <person name="Sarno A.F."/>
            <person name="Shmutz J."/>
            <person name="Schroeder D."/>
            <person name="de Vargas C."/>
            <person name="Verret F."/>
            <person name="von Dassow P."/>
            <person name="Valentin K."/>
            <person name="Van de Peer Y."/>
            <person name="Wheeler G."/>
            <person name="Dacks J.B."/>
            <person name="Delwiche C.F."/>
            <person name="Dyhrman S.T."/>
            <person name="Glockner G."/>
            <person name="John U."/>
            <person name="Richards T."/>
            <person name="Worden A.Z."/>
            <person name="Zhang X."/>
            <person name="Grigoriev I.V."/>
            <person name="Allen A.E."/>
            <person name="Bidle K."/>
            <person name="Borodovsky M."/>
            <person name="Bowler C."/>
            <person name="Brownlee C."/>
            <person name="Cock J.M."/>
            <person name="Elias M."/>
            <person name="Gladyshev V.N."/>
            <person name="Groth M."/>
            <person name="Guda C."/>
            <person name="Hadaegh A."/>
            <person name="Iglesias-Rodriguez M.D."/>
            <person name="Jenkins J."/>
            <person name="Jones B.M."/>
            <person name="Lawson T."/>
            <person name="Leese F."/>
            <person name="Lindquist E."/>
            <person name="Lobanov A."/>
            <person name="Lomsadze A."/>
            <person name="Malik S.B."/>
            <person name="Marsh M.E."/>
            <person name="Mackinder L."/>
            <person name="Mock T."/>
            <person name="Mueller-Roeber B."/>
            <person name="Pagarete A."/>
            <person name="Parker M."/>
            <person name="Probert I."/>
            <person name="Quesneville H."/>
            <person name="Raines C."/>
            <person name="Rensing S.A."/>
            <person name="Riano-Pachon D.M."/>
            <person name="Richier S."/>
            <person name="Rokitta S."/>
            <person name="Shiraiwa Y."/>
            <person name="Soanes D.M."/>
            <person name="van der Giezen M."/>
            <person name="Wahlund T.M."/>
            <person name="Williams B."/>
            <person name="Wilson W."/>
            <person name="Wolfe G."/>
            <person name="Wurch L.L."/>
        </authorList>
    </citation>
    <scope>NUCLEOTIDE SEQUENCE</scope>
</reference>
<dbReference type="Gene3D" id="3.40.50.300">
    <property type="entry name" value="P-loop containing nucleotide triphosphate hydrolases"/>
    <property type="match status" value="2"/>
</dbReference>
<evidence type="ECO:0000256" key="6">
    <source>
        <dbReference type="ARBA" id="ARBA00022801"/>
    </source>
</evidence>
<dbReference type="Pfam" id="PF00271">
    <property type="entry name" value="Helicase_C"/>
    <property type="match status" value="1"/>
</dbReference>
<evidence type="ECO:0000259" key="15">
    <source>
        <dbReference type="PROSITE" id="PS51194"/>
    </source>
</evidence>
<dbReference type="InterPro" id="IPR002464">
    <property type="entry name" value="DNA/RNA_helicase_DEAH_CS"/>
</dbReference>
<feature type="region of interest" description="Disordered" evidence="13">
    <location>
        <begin position="435"/>
        <end position="465"/>
    </location>
</feature>
<feature type="compositionally biased region" description="Basic residues" evidence="13">
    <location>
        <begin position="387"/>
        <end position="400"/>
    </location>
</feature>
<dbReference type="Pfam" id="PF00270">
    <property type="entry name" value="DEAD"/>
    <property type="match status" value="1"/>
</dbReference>
<evidence type="ECO:0000256" key="9">
    <source>
        <dbReference type="ARBA" id="ARBA00022917"/>
    </source>
</evidence>
<dbReference type="InterPro" id="IPR027417">
    <property type="entry name" value="P-loop_NTPase"/>
</dbReference>
<dbReference type="FunFam" id="3.40.50.300:FF:000500">
    <property type="entry name" value="ATP-dependent RNA helicase DHX29"/>
    <property type="match status" value="1"/>
</dbReference>
<evidence type="ECO:0000256" key="7">
    <source>
        <dbReference type="ARBA" id="ARBA00022806"/>
    </source>
</evidence>
<dbReference type="STRING" id="2903.R1BJ59"/>
<dbReference type="KEGG" id="ehx:EMIHUDRAFT_448382"/>
<dbReference type="HOGENOM" id="CLU_248114_0_0_1"/>
<dbReference type="GO" id="GO:0003724">
    <property type="term" value="F:RNA helicase activity"/>
    <property type="evidence" value="ECO:0007669"/>
    <property type="project" value="UniProtKB-EC"/>
</dbReference>
<keyword evidence="8" id="KW-0067">ATP-binding</keyword>
<dbReference type="CDD" id="cd17917">
    <property type="entry name" value="DEXHc_RHA-like"/>
    <property type="match status" value="1"/>
</dbReference>
<dbReference type="InterPro" id="IPR011709">
    <property type="entry name" value="DEAD-box_helicase_OB_fold"/>
</dbReference>